<protein>
    <recommendedName>
        <fullName evidence="2">Replication termination factor 2</fullName>
    </recommendedName>
    <alternativeName>
        <fullName evidence="3">Replication termination factor 2 domain-containing protein 1</fullName>
    </alternativeName>
</protein>
<evidence type="ECO:0000256" key="2">
    <source>
        <dbReference type="ARBA" id="ARBA00015157"/>
    </source>
</evidence>
<dbReference type="Proteomes" id="UP000078046">
    <property type="component" value="Unassembled WGS sequence"/>
</dbReference>
<keyword evidence="5" id="KW-1185">Reference proteome</keyword>
<dbReference type="Pfam" id="PF04641">
    <property type="entry name" value="Rtf2"/>
    <property type="match status" value="1"/>
</dbReference>
<dbReference type="GO" id="GO:0005634">
    <property type="term" value="C:nucleus"/>
    <property type="evidence" value="ECO:0007669"/>
    <property type="project" value="TreeGrafter"/>
</dbReference>
<evidence type="ECO:0000313" key="4">
    <source>
        <dbReference type="EMBL" id="OAF71222.1"/>
    </source>
</evidence>
<dbReference type="InterPro" id="IPR027799">
    <property type="entry name" value="Rtf2_RING-finger"/>
</dbReference>
<dbReference type="EMBL" id="LWCA01000070">
    <property type="protein sequence ID" value="OAF71222.1"/>
    <property type="molecule type" value="Genomic_DNA"/>
</dbReference>
<evidence type="ECO:0000256" key="3">
    <source>
        <dbReference type="ARBA" id="ARBA00030367"/>
    </source>
</evidence>
<organism evidence="4 5">
    <name type="scientific">Intoshia linei</name>
    <dbReference type="NCBI Taxonomy" id="1819745"/>
    <lineage>
        <taxon>Eukaryota</taxon>
        <taxon>Metazoa</taxon>
        <taxon>Spiralia</taxon>
        <taxon>Lophotrochozoa</taxon>
        <taxon>Mesozoa</taxon>
        <taxon>Orthonectida</taxon>
        <taxon>Rhopaluridae</taxon>
        <taxon>Intoshia</taxon>
    </lineage>
</organism>
<comment type="caution">
    <text evidence="4">The sequence shown here is derived from an EMBL/GenBank/DDBJ whole genome shotgun (WGS) entry which is preliminary data.</text>
</comment>
<sequence>MGADGGSIPGRQDLVPKRTVAEKKNIEACMASKWRYCRISGNILELPIVSCQLGKIYNKTTIYEELIKKRTNELHHLPIHIKSTKNIKQLNLTKNEMFNKEKIKFNKNIYDRFKACRFKCPITNIEMNGINGFFYLWTCGCVMSSKLLKEISDNVCFNCSTEYCNEDVITLNPCAVVEKKLLENIHNKKLKK</sequence>
<evidence type="ECO:0000256" key="1">
    <source>
        <dbReference type="ARBA" id="ARBA00009885"/>
    </source>
</evidence>
<dbReference type="PANTHER" id="PTHR12775:SF0">
    <property type="entry name" value="REPLICATION TERMINATION FACTOR 2"/>
    <property type="match status" value="1"/>
</dbReference>
<name>A0A177BC56_9BILA</name>
<dbReference type="CDD" id="cd16653">
    <property type="entry name" value="RING-like_Rtf2"/>
    <property type="match status" value="1"/>
</dbReference>
<comment type="similarity">
    <text evidence="1">Belongs to the rtf2 family.</text>
</comment>
<feature type="non-terminal residue" evidence="4">
    <location>
        <position position="192"/>
    </location>
</feature>
<dbReference type="PANTHER" id="PTHR12775">
    <property type="entry name" value="PROTEIN C20ORF43 HOMOLOG"/>
    <property type="match status" value="1"/>
</dbReference>
<proteinExistence type="inferred from homology"/>
<reference evidence="4 5" key="1">
    <citation type="submission" date="2016-04" db="EMBL/GenBank/DDBJ databases">
        <title>The genome of Intoshia linei affirms orthonectids as highly simplified spiralians.</title>
        <authorList>
            <person name="Mikhailov K.V."/>
            <person name="Slusarev G.S."/>
            <person name="Nikitin M.A."/>
            <person name="Logacheva M.D."/>
            <person name="Penin A."/>
            <person name="Aleoshin V."/>
            <person name="Panchin Y.V."/>
        </authorList>
    </citation>
    <scope>NUCLEOTIDE SEQUENCE [LARGE SCALE GENOMIC DNA]</scope>
    <source>
        <strain evidence="4">Intl2013</strain>
        <tissue evidence="4">Whole animal</tissue>
    </source>
</reference>
<dbReference type="OrthoDB" id="247013at2759"/>
<dbReference type="AlphaFoldDB" id="A0A177BC56"/>
<dbReference type="GO" id="GO:0006274">
    <property type="term" value="P:DNA replication termination"/>
    <property type="evidence" value="ECO:0007669"/>
    <property type="project" value="TreeGrafter"/>
</dbReference>
<evidence type="ECO:0000313" key="5">
    <source>
        <dbReference type="Proteomes" id="UP000078046"/>
    </source>
</evidence>
<dbReference type="InterPro" id="IPR006735">
    <property type="entry name" value="Rtf2"/>
</dbReference>
<accession>A0A177BC56</accession>
<gene>
    <name evidence="4" type="ORF">A3Q56_01007</name>
</gene>